<dbReference type="InterPro" id="IPR036259">
    <property type="entry name" value="MFS_trans_sf"/>
</dbReference>
<dbReference type="PANTHER" id="PTHR11360:SF303">
    <property type="entry name" value="MAJOR FACILITATOR SUPERFAMILY (MFS) PROFILE DOMAIN-CONTAINING PROTEIN"/>
    <property type="match status" value="1"/>
</dbReference>
<evidence type="ECO:0000313" key="3">
    <source>
        <dbReference type="Proteomes" id="UP000887568"/>
    </source>
</evidence>
<feature type="transmembrane region" description="Helical" evidence="1">
    <location>
        <begin position="105"/>
        <end position="123"/>
    </location>
</feature>
<evidence type="ECO:0000256" key="1">
    <source>
        <dbReference type="SAM" id="Phobius"/>
    </source>
</evidence>
<keyword evidence="3" id="KW-1185">Reference proteome</keyword>
<feature type="transmembrane region" description="Helical" evidence="1">
    <location>
        <begin position="406"/>
        <end position="430"/>
    </location>
</feature>
<dbReference type="RefSeq" id="XP_038071341.1">
    <property type="nucleotide sequence ID" value="XM_038215413.1"/>
</dbReference>
<feature type="transmembrane region" description="Helical" evidence="1">
    <location>
        <begin position="172"/>
        <end position="191"/>
    </location>
</feature>
<dbReference type="InterPro" id="IPR011701">
    <property type="entry name" value="MFS"/>
</dbReference>
<feature type="transmembrane region" description="Helical" evidence="1">
    <location>
        <begin position="286"/>
        <end position="307"/>
    </location>
</feature>
<feature type="transmembrane region" description="Helical" evidence="1">
    <location>
        <begin position="314"/>
        <end position="334"/>
    </location>
</feature>
<dbReference type="AlphaFoldDB" id="A0A914B512"/>
<reference evidence="2" key="1">
    <citation type="submission" date="2022-11" db="UniProtKB">
        <authorList>
            <consortium name="EnsemblMetazoa"/>
        </authorList>
    </citation>
    <scope>IDENTIFICATION</scope>
</reference>
<evidence type="ECO:0000313" key="2">
    <source>
        <dbReference type="EnsemblMetazoa" id="XP_038071341.1"/>
    </source>
</evidence>
<feature type="transmembrane region" description="Helical" evidence="1">
    <location>
        <begin position="340"/>
        <end position="363"/>
    </location>
</feature>
<evidence type="ECO:0008006" key="4">
    <source>
        <dbReference type="Google" id="ProtNLM"/>
    </source>
</evidence>
<keyword evidence="1" id="KW-1133">Transmembrane helix</keyword>
<accession>A0A914B512</accession>
<organism evidence="2 3">
    <name type="scientific">Patiria miniata</name>
    <name type="common">Bat star</name>
    <name type="synonym">Asterina miniata</name>
    <dbReference type="NCBI Taxonomy" id="46514"/>
    <lineage>
        <taxon>Eukaryota</taxon>
        <taxon>Metazoa</taxon>
        <taxon>Echinodermata</taxon>
        <taxon>Eleutherozoa</taxon>
        <taxon>Asterozoa</taxon>
        <taxon>Asteroidea</taxon>
        <taxon>Valvatacea</taxon>
        <taxon>Valvatida</taxon>
        <taxon>Asterinidae</taxon>
        <taxon>Patiria</taxon>
    </lineage>
</organism>
<protein>
    <recommendedName>
        <fullName evidence="4">Major facilitator superfamily (MFS) profile domain-containing protein</fullName>
    </recommendedName>
</protein>
<dbReference type="SUPFAM" id="SSF103473">
    <property type="entry name" value="MFS general substrate transporter"/>
    <property type="match status" value="1"/>
</dbReference>
<dbReference type="Gene3D" id="1.20.1250.20">
    <property type="entry name" value="MFS general substrate transporter like domains"/>
    <property type="match status" value="2"/>
</dbReference>
<feature type="transmembrane region" description="Helical" evidence="1">
    <location>
        <begin position="252"/>
        <end position="274"/>
    </location>
</feature>
<dbReference type="Proteomes" id="UP000887568">
    <property type="component" value="Unplaced"/>
</dbReference>
<dbReference type="GeneID" id="119740192"/>
<dbReference type="Pfam" id="PF07690">
    <property type="entry name" value="MFS_1"/>
    <property type="match status" value="1"/>
</dbReference>
<feature type="transmembrane region" description="Helical" evidence="1">
    <location>
        <begin position="51"/>
        <end position="68"/>
    </location>
</feature>
<feature type="transmembrane region" description="Helical" evidence="1">
    <location>
        <begin position="80"/>
        <end position="99"/>
    </location>
</feature>
<keyword evidence="1" id="KW-0472">Membrane</keyword>
<keyword evidence="1" id="KW-0812">Transmembrane</keyword>
<feature type="transmembrane region" description="Helical" evidence="1">
    <location>
        <begin position="139"/>
        <end position="160"/>
    </location>
</feature>
<dbReference type="OMA" id="VCYALDP"/>
<dbReference type="EnsemblMetazoa" id="XM_038215413.1">
    <property type="protein sequence ID" value="XP_038071341.1"/>
    <property type="gene ID" value="LOC119740192"/>
</dbReference>
<proteinExistence type="predicted"/>
<feature type="transmembrane region" description="Helical" evidence="1">
    <location>
        <begin position="12"/>
        <end position="31"/>
    </location>
</feature>
<name>A0A914B512_PATMI</name>
<dbReference type="InterPro" id="IPR050327">
    <property type="entry name" value="Proton-linked_MCT"/>
</dbReference>
<sequence>MQESRKGSHREGGVGWAVVFAAFLTQFILYGNLKAGGVLLTNKSKDFETRLWTVGLIDAMYYGMQFALSPVPVAISDRVGVRPVVVVGGLLSWAGFVLASFSGGLLQLTVAMAVIAGAGAACVKETTFSQMALYFHERYALASFVAKSGAPVGMMVYGPVTQLLMDWYGWRGATMILGAFNFHLTACGFLVGRPVVRCGGGGFRYQKVTSGVPSSGVDDFDRGCLDGSEDGAVCCSQFISAMGLDVFKDVRFLFLTAIKLFSEFGFAGIVIYMVPNALSLGLDEYQASFTTTAWGVGNFLGLSLTAVVMHYRVLSVWIVMGIGTSLAIVCYALDPLISSFVGQIAVTAVIGASVESLFLVPLIMTRYLTTDDHVVFLYSWQNFISGLSYPVAGLVTGLLFEGGCNFKAAFFMFSGTMVMTSLCIILYFIYTKKSQNLT</sequence>
<dbReference type="OrthoDB" id="6277934at2759"/>
<feature type="transmembrane region" description="Helical" evidence="1">
    <location>
        <begin position="375"/>
        <end position="400"/>
    </location>
</feature>
<dbReference type="GO" id="GO:0008028">
    <property type="term" value="F:monocarboxylic acid transmembrane transporter activity"/>
    <property type="evidence" value="ECO:0007669"/>
    <property type="project" value="TreeGrafter"/>
</dbReference>
<dbReference type="PANTHER" id="PTHR11360">
    <property type="entry name" value="MONOCARBOXYLATE TRANSPORTER"/>
    <property type="match status" value="1"/>
</dbReference>